<dbReference type="Pfam" id="PF00069">
    <property type="entry name" value="Pkinase"/>
    <property type="match status" value="1"/>
</dbReference>
<dbReference type="InterPro" id="IPR011009">
    <property type="entry name" value="Kinase-like_dom_sf"/>
</dbReference>
<dbReference type="SMART" id="SM00220">
    <property type="entry name" value="S_TKc"/>
    <property type="match status" value="1"/>
</dbReference>
<dbReference type="EMBL" id="JAWHQM010000046">
    <property type="protein sequence ID" value="KAK5634965.1"/>
    <property type="molecule type" value="Genomic_DNA"/>
</dbReference>
<dbReference type="PANTHER" id="PTHR44167">
    <property type="entry name" value="OVARIAN-SPECIFIC SERINE/THREONINE-PROTEIN KINASE LOK-RELATED"/>
    <property type="match status" value="1"/>
</dbReference>
<dbReference type="GO" id="GO:0004674">
    <property type="term" value="F:protein serine/threonine kinase activity"/>
    <property type="evidence" value="ECO:0007669"/>
    <property type="project" value="TreeGrafter"/>
</dbReference>
<dbReference type="Proteomes" id="UP001305414">
    <property type="component" value="Unassembled WGS sequence"/>
</dbReference>
<dbReference type="GO" id="GO:0005524">
    <property type="term" value="F:ATP binding"/>
    <property type="evidence" value="ECO:0007669"/>
    <property type="project" value="InterPro"/>
</dbReference>
<organism evidence="2 3">
    <name type="scientific">Xylaria bambusicola</name>
    <dbReference type="NCBI Taxonomy" id="326684"/>
    <lineage>
        <taxon>Eukaryota</taxon>
        <taxon>Fungi</taxon>
        <taxon>Dikarya</taxon>
        <taxon>Ascomycota</taxon>
        <taxon>Pezizomycotina</taxon>
        <taxon>Sordariomycetes</taxon>
        <taxon>Xylariomycetidae</taxon>
        <taxon>Xylariales</taxon>
        <taxon>Xylariaceae</taxon>
        <taxon>Xylaria</taxon>
    </lineage>
</organism>
<dbReference type="GO" id="GO:0044773">
    <property type="term" value="P:mitotic DNA damage checkpoint signaling"/>
    <property type="evidence" value="ECO:0007669"/>
    <property type="project" value="TreeGrafter"/>
</dbReference>
<dbReference type="InterPro" id="IPR000719">
    <property type="entry name" value="Prot_kinase_dom"/>
</dbReference>
<dbReference type="SUPFAM" id="SSF56112">
    <property type="entry name" value="Protein kinase-like (PK-like)"/>
    <property type="match status" value="1"/>
</dbReference>
<dbReference type="PROSITE" id="PS50011">
    <property type="entry name" value="PROTEIN_KINASE_DOM"/>
    <property type="match status" value="1"/>
</dbReference>
<dbReference type="Gene3D" id="1.10.510.10">
    <property type="entry name" value="Transferase(Phosphotransferase) domain 1"/>
    <property type="match status" value="1"/>
</dbReference>
<reference evidence="2 3" key="1">
    <citation type="submission" date="2023-10" db="EMBL/GenBank/DDBJ databases">
        <title>Draft genome sequence of Xylaria bambusicola isolate GMP-LS, the root and basal stem rot pathogen of sugarcane in Indonesia.</title>
        <authorList>
            <person name="Selvaraj P."/>
            <person name="Muralishankar V."/>
            <person name="Muruganantham S."/>
            <person name="Sp S."/>
            <person name="Haryani S."/>
            <person name="Lau K.J.X."/>
            <person name="Naqvi N.I."/>
        </authorList>
    </citation>
    <scope>NUCLEOTIDE SEQUENCE [LARGE SCALE GENOMIC DNA]</scope>
    <source>
        <strain evidence="2">GMP-LS</strain>
    </source>
</reference>
<evidence type="ECO:0000259" key="1">
    <source>
        <dbReference type="PROSITE" id="PS50011"/>
    </source>
</evidence>
<comment type="caution">
    <text evidence="2">The sequence shown here is derived from an EMBL/GenBank/DDBJ whole genome shotgun (WGS) entry which is preliminary data.</text>
</comment>
<keyword evidence="3" id="KW-1185">Reference proteome</keyword>
<dbReference type="GO" id="GO:0005737">
    <property type="term" value="C:cytoplasm"/>
    <property type="evidence" value="ECO:0007669"/>
    <property type="project" value="TreeGrafter"/>
</dbReference>
<dbReference type="AlphaFoldDB" id="A0AAN7ULL9"/>
<sequence length="320" mass="36233">MTSTVVGKSGRVYIQGEVLQRREDPKLSIFKAESGNEPFVFKRVRSRPLYDLFLHLAAEFAGSRRLRMHIDRSQDEGILVYPYFTGTLLGLIQEDPHLRSAEKKKILQCVGEAIQELHAKDWVHIDIKPDNIFLNWTCDREGNKTITDVALGDFDIAFKIKDGKPLYGPHAIGNAMWRSPEGQTGRGVTKASDIYSFGLVCIYTFGGGELLLLNNYKELVKLGVTAEQEILLRHFMYFGPAPEGLLKQVDDEGWRNALKEISEIADKIVEEEPEKRFERWGEALGPMGQNMISGMINLDPAARATIDQVLAHPCWQEVWD</sequence>
<gene>
    <name evidence="2" type="ORF">RRF57_010677</name>
</gene>
<evidence type="ECO:0000313" key="2">
    <source>
        <dbReference type="EMBL" id="KAK5634965.1"/>
    </source>
</evidence>
<name>A0AAN7ULL9_9PEZI</name>
<proteinExistence type="predicted"/>
<feature type="domain" description="Protein kinase" evidence="1">
    <location>
        <begin position="1"/>
        <end position="315"/>
    </location>
</feature>
<protein>
    <recommendedName>
        <fullName evidence="1">Protein kinase domain-containing protein</fullName>
    </recommendedName>
</protein>
<dbReference type="PANTHER" id="PTHR44167:SF24">
    <property type="entry name" value="SERINE_THREONINE-PROTEIN KINASE CHK2"/>
    <property type="match status" value="1"/>
</dbReference>
<accession>A0AAN7ULL9</accession>
<evidence type="ECO:0000313" key="3">
    <source>
        <dbReference type="Proteomes" id="UP001305414"/>
    </source>
</evidence>
<dbReference type="GO" id="GO:0005634">
    <property type="term" value="C:nucleus"/>
    <property type="evidence" value="ECO:0007669"/>
    <property type="project" value="TreeGrafter"/>
</dbReference>